<accession>A0ABX4CWJ3</accession>
<organism evidence="2 3">
    <name type="scientific">Flavobacterium plurextorum</name>
    <dbReference type="NCBI Taxonomy" id="1114867"/>
    <lineage>
        <taxon>Bacteria</taxon>
        <taxon>Pseudomonadati</taxon>
        <taxon>Bacteroidota</taxon>
        <taxon>Flavobacteriia</taxon>
        <taxon>Flavobacteriales</taxon>
        <taxon>Flavobacteriaceae</taxon>
        <taxon>Flavobacterium</taxon>
    </lineage>
</organism>
<feature type="transmembrane region" description="Helical" evidence="1">
    <location>
        <begin position="62"/>
        <end position="81"/>
    </location>
</feature>
<feature type="transmembrane region" description="Helical" evidence="1">
    <location>
        <begin position="93"/>
        <end position="113"/>
    </location>
</feature>
<dbReference type="InterPro" id="IPR026414">
    <property type="entry name" value="ExosoTase_F-assoc_memb"/>
</dbReference>
<reference evidence="2 3" key="1">
    <citation type="submission" date="2016-11" db="EMBL/GenBank/DDBJ databases">
        <title>Whole genomes of Flavobacteriaceae.</title>
        <authorList>
            <person name="Stine C."/>
            <person name="Li C."/>
            <person name="Tadesse D."/>
        </authorList>
    </citation>
    <scope>NUCLEOTIDE SEQUENCE [LARGE SCALE GENOMIC DNA]</scope>
    <source>
        <strain evidence="2 3">CCUG 60112</strain>
    </source>
</reference>
<dbReference type="Proteomes" id="UP000198381">
    <property type="component" value="Unassembled WGS sequence"/>
</dbReference>
<evidence type="ECO:0000313" key="3">
    <source>
        <dbReference type="Proteomes" id="UP000198381"/>
    </source>
</evidence>
<feature type="transmembrane region" description="Helical" evidence="1">
    <location>
        <begin position="12"/>
        <end position="34"/>
    </location>
</feature>
<dbReference type="RefSeq" id="WP_089057424.1">
    <property type="nucleotide sequence ID" value="NZ_MUHD01000014.1"/>
</dbReference>
<evidence type="ECO:0000256" key="1">
    <source>
        <dbReference type="SAM" id="Phobius"/>
    </source>
</evidence>
<dbReference type="EMBL" id="MUHD01000014">
    <property type="protein sequence ID" value="OXB08970.1"/>
    <property type="molecule type" value="Genomic_DNA"/>
</dbReference>
<keyword evidence="3" id="KW-1185">Reference proteome</keyword>
<keyword evidence="1" id="KW-0472">Membrane</keyword>
<evidence type="ECO:0000313" key="2">
    <source>
        <dbReference type="EMBL" id="OXB08970.1"/>
    </source>
</evidence>
<dbReference type="NCBIfam" id="TIGR04127">
    <property type="entry name" value="flavo_near_exo"/>
    <property type="match status" value="1"/>
</dbReference>
<protein>
    <submittedName>
        <fullName evidence="2">Exosortase F system-associated protein</fullName>
    </submittedName>
</protein>
<gene>
    <name evidence="2" type="ORF">B0A81_07365</name>
</gene>
<proteinExistence type="predicted"/>
<feature type="transmembrane region" description="Helical" evidence="1">
    <location>
        <begin position="125"/>
        <end position="143"/>
    </location>
</feature>
<sequence>MLNRFKEHRIKIFASIIIVLCFVLIRALETSLFYDPFLQYFEADFSGVPFPNVDVFRLFCNLLFRFALNTVLSLMLIYVLFKDLEILKFTGYLFLFFFLILFSMFFIIIQYFQDSSWALFYVRRFIIQPLLVLLFIPAFYYQLQNLKK</sequence>
<name>A0ABX4CWJ3_9FLAO</name>
<comment type="caution">
    <text evidence="2">The sequence shown here is derived from an EMBL/GenBank/DDBJ whole genome shotgun (WGS) entry which is preliminary data.</text>
</comment>
<keyword evidence="1" id="KW-1133">Transmembrane helix</keyword>
<keyword evidence="1" id="KW-0812">Transmembrane</keyword>